<evidence type="ECO:0000313" key="2">
    <source>
        <dbReference type="EMBL" id="KAG3181387.1"/>
    </source>
</evidence>
<dbReference type="Proteomes" id="UP000760860">
    <property type="component" value="Unassembled WGS sequence"/>
</dbReference>
<evidence type="ECO:0000256" key="1">
    <source>
        <dbReference type="SAM" id="MobiDB-lite"/>
    </source>
</evidence>
<proteinExistence type="predicted"/>
<accession>A0A8T1GPD7</accession>
<evidence type="ECO:0000313" key="3">
    <source>
        <dbReference type="Proteomes" id="UP000760860"/>
    </source>
</evidence>
<comment type="caution">
    <text evidence="2">The sequence shown here is derived from an EMBL/GenBank/DDBJ whole genome shotgun (WGS) entry which is preliminary data.</text>
</comment>
<feature type="compositionally biased region" description="Acidic residues" evidence="1">
    <location>
        <begin position="86"/>
        <end position="95"/>
    </location>
</feature>
<feature type="region of interest" description="Disordered" evidence="1">
    <location>
        <begin position="49"/>
        <end position="133"/>
    </location>
</feature>
<dbReference type="AlphaFoldDB" id="A0A8T1GPD7"/>
<organism evidence="2 3">
    <name type="scientific">Phytophthora cactorum</name>
    <dbReference type="NCBI Taxonomy" id="29920"/>
    <lineage>
        <taxon>Eukaryota</taxon>
        <taxon>Sar</taxon>
        <taxon>Stramenopiles</taxon>
        <taxon>Oomycota</taxon>
        <taxon>Peronosporomycetes</taxon>
        <taxon>Peronosporales</taxon>
        <taxon>Peronosporaceae</taxon>
        <taxon>Phytophthora</taxon>
    </lineage>
</organism>
<feature type="compositionally biased region" description="Acidic residues" evidence="1">
    <location>
        <begin position="122"/>
        <end position="133"/>
    </location>
</feature>
<feature type="compositionally biased region" description="Basic and acidic residues" evidence="1">
    <location>
        <begin position="101"/>
        <end position="115"/>
    </location>
</feature>
<sequence length="133" mass="14732">MSPGSTEEKLRETYIEVSAAVEDGSLSDATSSNALYKAHVSLGKIVNALDEQQPNQRRTSRSVSLNPERQQSEEKTVVEEPRIKEEDEDEDEDTSEGTIVAKEERASSIIEEERTSSLVEELLSDGDVDMTDV</sequence>
<gene>
    <name evidence="2" type="ORF">PC129_g25394</name>
</gene>
<dbReference type="EMBL" id="RCMV01005953">
    <property type="protein sequence ID" value="KAG3181387.1"/>
    <property type="molecule type" value="Genomic_DNA"/>
</dbReference>
<name>A0A8T1GPD7_9STRA</name>
<feature type="compositionally biased region" description="Basic and acidic residues" evidence="1">
    <location>
        <begin position="70"/>
        <end position="85"/>
    </location>
</feature>
<feature type="compositionally biased region" description="Polar residues" evidence="1">
    <location>
        <begin position="50"/>
        <end position="69"/>
    </location>
</feature>
<reference evidence="2" key="1">
    <citation type="submission" date="2018-05" db="EMBL/GenBank/DDBJ databases">
        <title>Effector identification in a new, highly contiguous assembly of the strawberry crown rot pathogen Phytophthora cactorum.</title>
        <authorList>
            <person name="Armitage A.D."/>
            <person name="Nellist C.F."/>
            <person name="Bates H."/>
            <person name="Vickerstaff R.J."/>
            <person name="Harrison R.J."/>
        </authorList>
    </citation>
    <scope>NUCLEOTIDE SEQUENCE</scope>
    <source>
        <strain evidence="2">P421</strain>
    </source>
</reference>
<protein>
    <submittedName>
        <fullName evidence="2">Uncharacterized protein</fullName>
    </submittedName>
</protein>